<keyword evidence="4 11" id="KW-0662">Pyridine nucleotide biosynthesis</keyword>
<dbReference type="NCBIfam" id="TIGR00482">
    <property type="entry name" value="nicotinate (nicotinamide) nucleotide adenylyltransferase"/>
    <property type="match status" value="1"/>
</dbReference>
<dbReference type="NCBIfam" id="TIGR00125">
    <property type="entry name" value="cyt_tran_rel"/>
    <property type="match status" value="1"/>
</dbReference>
<keyword evidence="14" id="KW-1185">Reference proteome</keyword>
<dbReference type="EC" id="2.7.7.18" evidence="11"/>
<evidence type="ECO:0000256" key="10">
    <source>
        <dbReference type="ARBA" id="ARBA00048721"/>
    </source>
</evidence>
<dbReference type="PANTHER" id="PTHR39321">
    <property type="entry name" value="NICOTINATE-NUCLEOTIDE ADENYLYLTRANSFERASE-RELATED"/>
    <property type="match status" value="1"/>
</dbReference>
<dbReference type="SUPFAM" id="SSF52374">
    <property type="entry name" value="Nucleotidylyl transferase"/>
    <property type="match status" value="1"/>
</dbReference>
<evidence type="ECO:0000256" key="4">
    <source>
        <dbReference type="ARBA" id="ARBA00022642"/>
    </source>
</evidence>
<gene>
    <name evidence="11" type="primary">nadD</name>
    <name evidence="13" type="ORF">EDC56_1814</name>
</gene>
<evidence type="ECO:0000256" key="3">
    <source>
        <dbReference type="ARBA" id="ARBA00009014"/>
    </source>
</evidence>
<dbReference type="NCBIfam" id="NF000839">
    <property type="entry name" value="PRK00071.1-1"/>
    <property type="match status" value="1"/>
</dbReference>
<evidence type="ECO:0000313" key="14">
    <source>
        <dbReference type="Proteomes" id="UP000275394"/>
    </source>
</evidence>
<reference evidence="13 14" key="1">
    <citation type="submission" date="2018-11" db="EMBL/GenBank/DDBJ databases">
        <title>Genomic Encyclopedia of Type Strains, Phase IV (KMG-IV): sequencing the most valuable type-strain genomes for metagenomic binning, comparative biology and taxonomic classification.</title>
        <authorList>
            <person name="Goeker M."/>
        </authorList>
    </citation>
    <scope>NUCLEOTIDE SEQUENCE [LARGE SCALE GENOMIC DNA]</scope>
    <source>
        <strain evidence="13 14">DSM 100316</strain>
    </source>
</reference>
<dbReference type="InterPro" id="IPR005248">
    <property type="entry name" value="NadD/NMNAT"/>
</dbReference>
<dbReference type="PANTHER" id="PTHR39321:SF3">
    <property type="entry name" value="PHOSPHOPANTETHEINE ADENYLYLTRANSFERASE"/>
    <property type="match status" value="1"/>
</dbReference>
<keyword evidence="5 11" id="KW-0808">Transferase</keyword>
<evidence type="ECO:0000256" key="2">
    <source>
        <dbReference type="ARBA" id="ARBA00005019"/>
    </source>
</evidence>
<dbReference type="Pfam" id="PF01467">
    <property type="entry name" value="CTP_transf_like"/>
    <property type="match status" value="1"/>
</dbReference>
<comment type="caution">
    <text evidence="13">The sequence shown here is derived from an EMBL/GenBank/DDBJ whole genome shotgun (WGS) entry which is preliminary data.</text>
</comment>
<dbReference type="InterPro" id="IPR014729">
    <property type="entry name" value="Rossmann-like_a/b/a_fold"/>
</dbReference>
<dbReference type="GO" id="GO:0005524">
    <property type="term" value="F:ATP binding"/>
    <property type="evidence" value="ECO:0007669"/>
    <property type="project" value="UniProtKB-KW"/>
</dbReference>
<proteinExistence type="inferred from homology"/>
<organism evidence="13 14">
    <name type="scientific">Sinobacterium caligoides</name>
    <dbReference type="NCBI Taxonomy" id="933926"/>
    <lineage>
        <taxon>Bacteria</taxon>
        <taxon>Pseudomonadati</taxon>
        <taxon>Pseudomonadota</taxon>
        <taxon>Gammaproteobacteria</taxon>
        <taxon>Cellvibrionales</taxon>
        <taxon>Spongiibacteraceae</taxon>
        <taxon>Sinobacterium</taxon>
    </lineage>
</organism>
<evidence type="ECO:0000313" key="13">
    <source>
        <dbReference type="EMBL" id="ROS01373.1"/>
    </source>
</evidence>
<keyword evidence="8 11" id="KW-0067">ATP-binding</keyword>
<evidence type="ECO:0000256" key="1">
    <source>
        <dbReference type="ARBA" id="ARBA00002324"/>
    </source>
</evidence>
<comment type="function">
    <text evidence="1 11">Catalyzes the reversible adenylation of nicotinate mononucleotide (NaMN) to nicotinic acid adenine dinucleotide (NaAD).</text>
</comment>
<dbReference type="AlphaFoldDB" id="A0A3N2DNJ3"/>
<evidence type="ECO:0000259" key="12">
    <source>
        <dbReference type="Pfam" id="PF01467"/>
    </source>
</evidence>
<keyword evidence="6 11" id="KW-0548">Nucleotidyltransferase</keyword>
<accession>A0A3N2DNJ3</accession>
<dbReference type="NCBIfam" id="NF000840">
    <property type="entry name" value="PRK00071.1-3"/>
    <property type="match status" value="1"/>
</dbReference>
<evidence type="ECO:0000256" key="8">
    <source>
        <dbReference type="ARBA" id="ARBA00022840"/>
    </source>
</evidence>
<dbReference type="OrthoDB" id="5295945at2"/>
<dbReference type="UniPathway" id="UPA00253">
    <property type="reaction ID" value="UER00332"/>
</dbReference>
<evidence type="ECO:0000256" key="11">
    <source>
        <dbReference type="HAMAP-Rule" id="MF_00244"/>
    </source>
</evidence>
<name>A0A3N2DNJ3_9GAMM</name>
<evidence type="ECO:0000256" key="9">
    <source>
        <dbReference type="ARBA" id="ARBA00023027"/>
    </source>
</evidence>
<keyword evidence="9 11" id="KW-0520">NAD</keyword>
<dbReference type="Proteomes" id="UP000275394">
    <property type="component" value="Unassembled WGS sequence"/>
</dbReference>
<dbReference type="InterPro" id="IPR004821">
    <property type="entry name" value="Cyt_trans-like"/>
</dbReference>
<dbReference type="Gene3D" id="3.40.50.620">
    <property type="entry name" value="HUPs"/>
    <property type="match status" value="1"/>
</dbReference>
<dbReference type="GO" id="GO:0009435">
    <property type="term" value="P:NAD+ biosynthetic process"/>
    <property type="evidence" value="ECO:0007669"/>
    <property type="project" value="UniProtKB-UniRule"/>
</dbReference>
<dbReference type="EMBL" id="RKHR01000004">
    <property type="protein sequence ID" value="ROS01373.1"/>
    <property type="molecule type" value="Genomic_DNA"/>
</dbReference>
<keyword evidence="7 11" id="KW-0547">Nucleotide-binding</keyword>
<protein>
    <recommendedName>
        <fullName evidence="11">Probable nicotinate-nucleotide adenylyltransferase</fullName>
        <ecNumber evidence="11">2.7.7.18</ecNumber>
    </recommendedName>
    <alternativeName>
        <fullName evidence="11">Deamido-NAD(+) diphosphorylase</fullName>
    </alternativeName>
    <alternativeName>
        <fullName evidence="11">Deamido-NAD(+) pyrophosphorylase</fullName>
    </alternativeName>
    <alternativeName>
        <fullName evidence="11">Nicotinate mononucleotide adenylyltransferase</fullName>
        <shortName evidence="11">NaMN adenylyltransferase</shortName>
    </alternativeName>
</protein>
<evidence type="ECO:0000256" key="7">
    <source>
        <dbReference type="ARBA" id="ARBA00022741"/>
    </source>
</evidence>
<comment type="pathway">
    <text evidence="2 11">Cofactor biosynthesis; NAD(+) biosynthesis; deamido-NAD(+) from nicotinate D-ribonucleotide: step 1/1.</text>
</comment>
<comment type="catalytic activity">
    <reaction evidence="10 11">
        <text>nicotinate beta-D-ribonucleotide + ATP + H(+) = deamido-NAD(+) + diphosphate</text>
        <dbReference type="Rhea" id="RHEA:22860"/>
        <dbReference type="ChEBI" id="CHEBI:15378"/>
        <dbReference type="ChEBI" id="CHEBI:30616"/>
        <dbReference type="ChEBI" id="CHEBI:33019"/>
        <dbReference type="ChEBI" id="CHEBI:57502"/>
        <dbReference type="ChEBI" id="CHEBI:58437"/>
        <dbReference type="EC" id="2.7.7.18"/>
    </reaction>
</comment>
<feature type="domain" description="Cytidyltransferase-like" evidence="12">
    <location>
        <begin position="16"/>
        <end position="196"/>
    </location>
</feature>
<evidence type="ECO:0000256" key="6">
    <source>
        <dbReference type="ARBA" id="ARBA00022695"/>
    </source>
</evidence>
<sequence>MVTLGDKPLVTGRHAVFGGTFNPVHNGHLQTALELQRLLAVDSLGLMPSARPPHRARPQASDAQRLAMLELAIASYPQLRLDCREFARSGLSYTVETLSEMRREQGDDVWLAFCAGMDSLLNLSSWHRWQALTDYAHLVICARPGWSMSELPDGELRDWLATRLETDVKGLDGSVAGKVLVVELTPYDISSSQIRQAIATGESTRDWLLPSVTRYIQQHGLYLEAG</sequence>
<dbReference type="CDD" id="cd02165">
    <property type="entry name" value="NMNAT"/>
    <property type="match status" value="1"/>
</dbReference>
<dbReference type="HAMAP" id="MF_00244">
    <property type="entry name" value="NaMN_adenylyltr"/>
    <property type="match status" value="1"/>
</dbReference>
<dbReference type="GO" id="GO:0004515">
    <property type="term" value="F:nicotinate-nucleotide adenylyltransferase activity"/>
    <property type="evidence" value="ECO:0007669"/>
    <property type="project" value="UniProtKB-UniRule"/>
</dbReference>
<dbReference type="RefSeq" id="WP_123712171.1">
    <property type="nucleotide sequence ID" value="NZ_RKHR01000004.1"/>
</dbReference>
<evidence type="ECO:0000256" key="5">
    <source>
        <dbReference type="ARBA" id="ARBA00022679"/>
    </source>
</evidence>
<comment type="similarity">
    <text evidence="3 11">Belongs to the NadD family.</text>
</comment>